<name>A0A9D0Z8C9_9FIRM</name>
<protein>
    <submittedName>
        <fullName evidence="2">TIM barrel protein</fullName>
    </submittedName>
</protein>
<dbReference type="InterPro" id="IPR036237">
    <property type="entry name" value="Xyl_isomerase-like_sf"/>
</dbReference>
<evidence type="ECO:0000259" key="1">
    <source>
        <dbReference type="Pfam" id="PF01261"/>
    </source>
</evidence>
<dbReference type="PANTHER" id="PTHR12110">
    <property type="entry name" value="HYDROXYPYRUVATE ISOMERASE"/>
    <property type="match status" value="1"/>
</dbReference>
<feature type="domain" description="Xylose isomerase-like TIM barrel" evidence="1">
    <location>
        <begin position="42"/>
        <end position="263"/>
    </location>
</feature>
<dbReference type="EMBL" id="DVFJ01000008">
    <property type="protein sequence ID" value="HIQ71102.1"/>
    <property type="molecule type" value="Genomic_DNA"/>
</dbReference>
<dbReference type="Gene3D" id="3.20.20.150">
    <property type="entry name" value="Divalent-metal-dependent TIM barrel enzymes"/>
    <property type="match status" value="1"/>
</dbReference>
<evidence type="ECO:0000313" key="2">
    <source>
        <dbReference type="EMBL" id="HIQ71102.1"/>
    </source>
</evidence>
<accession>A0A9D0Z8C9</accession>
<dbReference type="SUPFAM" id="SSF51658">
    <property type="entry name" value="Xylose isomerase-like"/>
    <property type="match status" value="1"/>
</dbReference>
<dbReference type="Proteomes" id="UP000886887">
    <property type="component" value="Unassembled WGS sequence"/>
</dbReference>
<proteinExistence type="predicted"/>
<sequence length="304" mass="34368">MREPMKKYFRTGLVHFMAYPFAMTGEGEIERSVRRVLEDDYFDFIELTRIADAGVRQRVAKLAREADVGIAYGAQPQLMRNGENLCSLDESLRQRGVNRMKACIDEACELGAEGIAFLAGPFDPEQVEAHYQALCRTTRELCDYAASKGNLAVNLEVFDRDVEKRSLIGPVELAERYAREMCAAYPFFGLMADLSHIVQLRETFERNLRPIAPYLRHAHIANAVLTPGAPAYGDQHPRFGFPHSEVDARTLADFLRKLFEIGYLGEGKRPVVSFEVKPWADEDPEMVLSGAKRTLDLAWSMLEV</sequence>
<reference evidence="2" key="1">
    <citation type="submission" date="2020-10" db="EMBL/GenBank/DDBJ databases">
        <authorList>
            <person name="Gilroy R."/>
        </authorList>
    </citation>
    <scope>NUCLEOTIDE SEQUENCE</scope>
    <source>
        <strain evidence="2">ChiSxjej2B14-6234</strain>
    </source>
</reference>
<organism evidence="2 3">
    <name type="scientific">Candidatus Onthenecus intestinigallinarum</name>
    <dbReference type="NCBI Taxonomy" id="2840875"/>
    <lineage>
        <taxon>Bacteria</taxon>
        <taxon>Bacillati</taxon>
        <taxon>Bacillota</taxon>
        <taxon>Clostridia</taxon>
        <taxon>Eubacteriales</taxon>
        <taxon>Candidatus Onthenecus</taxon>
    </lineage>
</organism>
<dbReference type="Pfam" id="PF01261">
    <property type="entry name" value="AP_endonuc_2"/>
    <property type="match status" value="1"/>
</dbReference>
<dbReference type="PANTHER" id="PTHR12110:SF21">
    <property type="entry name" value="XYLOSE ISOMERASE-LIKE TIM BARREL DOMAIN-CONTAINING PROTEIN"/>
    <property type="match status" value="1"/>
</dbReference>
<dbReference type="InterPro" id="IPR013022">
    <property type="entry name" value="Xyl_isomerase-like_TIM-brl"/>
</dbReference>
<evidence type="ECO:0000313" key="3">
    <source>
        <dbReference type="Proteomes" id="UP000886887"/>
    </source>
</evidence>
<dbReference type="AlphaFoldDB" id="A0A9D0Z8C9"/>
<reference evidence="2" key="2">
    <citation type="journal article" date="2021" name="PeerJ">
        <title>Extensive microbial diversity within the chicken gut microbiome revealed by metagenomics and culture.</title>
        <authorList>
            <person name="Gilroy R."/>
            <person name="Ravi A."/>
            <person name="Getino M."/>
            <person name="Pursley I."/>
            <person name="Horton D.L."/>
            <person name="Alikhan N.F."/>
            <person name="Baker D."/>
            <person name="Gharbi K."/>
            <person name="Hall N."/>
            <person name="Watson M."/>
            <person name="Adriaenssens E.M."/>
            <person name="Foster-Nyarko E."/>
            <person name="Jarju S."/>
            <person name="Secka A."/>
            <person name="Antonio M."/>
            <person name="Oren A."/>
            <person name="Chaudhuri R.R."/>
            <person name="La Ragione R."/>
            <person name="Hildebrand F."/>
            <person name="Pallen M.J."/>
        </authorList>
    </citation>
    <scope>NUCLEOTIDE SEQUENCE</scope>
    <source>
        <strain evidence="2">ChiSxjej2B14-6234</strain>
    </source>
</reference>
<comment type="caution">
    <text evidence="2">The sequence shown here is derived from an EMBL/GenBank/DDBJ whole genome shotgun (WGS) entry which is preliminary data.</text>
</comment>
<dbReference type="InterPro" id="IPR050312">
    <property type="entry name" value="IolE/XylAMocC-like"/>
</dbReference>
<gene>
    <name evidence="2" type="ORF">IAB73_02685</name>
</gene>